<dbReference type="AlphaFoldDB" id="A0A4Q7Z0C0"/>
<sequence>MNCTDFLSQLTDYFDGQISPELLEEVRTHLAGCSHCEVVLNTTRQTIEVYRGTEIYEISDDLREKLHSAIMTKCLEKKRA</sequence>
<gene>
    <name evidence="2" type="ORF">BDD14_4622</name>
</gene>
<name>A0A4Q7Z0C0_9BACT</name>
<evidence type="ECO:0000313" key="2">
    <source>
        <dbReference type="EMBL" id="RZU43021.1"/>
    </source>
</evidence>
<dbReference type="Proteomes" id="UP000292958">
    <property type="component" value="Unassembled WGS sequence"/>
</dbReference>
<evidence type="ECO:0000313" key="3">
    <source>
        <dbReference type="Proteomes" id="UP000292958"/>
    </source>
</evidence>
<accession>A0A4Q7Z0C0</accession>
<dbReference type="RefSeq" id="WP_130421265.1">
    <property type="nucleotide sequence ID" value="NZ_SHKW01000001.1"/>
</dbReference>
<comment type="caution">
    <text evidence="2">The sequence shown here is derived from an EMBL/GenBank/DDBJ whole genome shotgun (WGS) entry which is preliminary data.</text>
</comment>
<proteinExistence type="predicted"/>
<dbReference type="OrthoDB" id="129419at2"/>
<feature type="domain" description="Putative zinc-finger" evidence="1">
    <location>
        <begin position="3"/>
        <end position="36"/>
    </location>
</feature>
<keyword evidence="3" id="KW-1185">Reference proteome</keyword>
<dbReference type="EMBL" id="SHKW01000001">
    <property type="protein sequence ID" value="RZU43021.1"/>
    <property type="molecule type" value="Genomic_DNA"/>
</dbReference>
<organism evidence="2 3">
    <name type="scientific">Edaphobacter modestus</name>
    <dbReference type="NCBI Taxonomy" id="388466"/>
    <lineage>
        <taxon>Bacteria</taxon>
        <taxon>Pseudomonadati</taxon>
        <taxon>Acidobacteriota</taxon>
        <taxon>Terriglobia</taxon>
        <taxon>Terriglobales</taxon>
        <taxon>Acidobacteriaceae</taxon>
        <taxon>Edaphobacter</taxon>
    </lineage>
</organism>
<dbReference type="Pfam" id="PF13490">
    <property type="entry name" value="zf-HC2"/>
    <property type="match status" value="1"/>
</dbReference>
<evidence type="ECO:0000259" key="1">
    <source>
        <dbReference type="Pfam" id="PF13490"/>
    </source>
</evidence>
<dbReference type="InterPro" id="IPR027383">
    <property type="entry name" value="Znf_put"/>
</dbReference>
<dbReference type="Gene3D" id="1.10.10.1320">
    <property type="entry name" value="Anti-sigma factor, zinc-finger domain"/>
    <property type="match status" value="1"/>
</dbReference>
<reference evidence="2 3" key="1">
    <citation type="submission" date="2019-02" db="EMBL/GenBank/DDBJ databases">
        <title>Genomic Encyclopedia of Archaeal and Bacterial Type Strains, Phase II (KMG-II): from individual species to whole genera.</title>
        <authorList>
            <person name="Goeker M."/>
        </authorList>
    </citation>
    <scope>NUCLEOTIDE SEQUENCE [LARGE SCALE GENOMIC DNA]</scope>
    <source>
        <strain evidence="2 3">DSM 18101</strain>
    </source>
</reference>
<protein>
    <submittedName>
        <fullName evidence="2">Putative zinc finger protein</fullName>
    </submittedName>
</protein>
<dbReference type="InterPro" id="IPR041916">
    <property type="entry name" value="Anti_sigma_zinc_sf"/>
</dbReference>